<evidence type="ECO:0000313" key="1">
    <source>
        <dbReference type="EMBL" id="XDJ14658.1"/>
    </source>
</evidence>
<name>A0AB39CCQ4_9VIRU</name>
<proteinExistence type="predicted"/>
<sequence>MYKRCEKPAPLTTIDLTGLGDPCDIYQNMLSKIDALRRLKSQWAQCDITRFDVQFQLADAMTYYFTIFDKANGERYEWSVRKEYTKESAEHAFERDYRESALRYSDGLSRALADHLEALKDDYPELRYRQEETATGYRVWRPIMGKLGIVPMELSFVGMPGEMPDDIYNSELIWEYLGNIPGEAGRSMCRAVKRLIKQGVVFDKVERIIVGDYRNITLVGKGYRNEQTHTEVRLVLQEIAMKDIDLNQYHQYFTE</sequence>
<reference evidence="1" key="1">
    <citation type="submission" date="2024-07" db="EMBL/GenBank/DDBJ databases">
        <authorList>
            <person name="Bringhurst R.M."/>
            <person name="Homer T.E."/>
        </authorList>
    </citation>
    <scope>NUCLEOTIDE SEQUENCE</scope>
</reference>
<accession>A0AB39CCQ4</accession>
<dbReference type="EMBL" id="PQ015378">
    <property type="protein sequence ID" value="XDJ14658.1"/>
    <property type="molecule type" value="Genomic_DNA"/>
</dbReference>
<protein>
    <submittedName>
        <fullName evidence="1">Uncharacterized protein</fullName>
    </submittedName>
</protein>
<organism evidence="1">
    <name type="scientific">Pseudomonas phage RVTF4</name>
    <dbReference type="NCBI Taxonomy" id="3236931"/>
    <lineage>
        <taxon>Viruses</taxon>
    </lineage>
</organism>